<gene>
    <name evidence="8" type="ORF">CBW42_06840</name>
</gene>
<evidence type="ECO:0000259" key="7">
    <source>
        <dbReference type="PROSITE" id="PS50156"/>
    </source>
</evidence>
<sequence>MERMARFVVKRRGFVLATACILLVLSAFGYINTRVNYDILSYLPSDLQSMEGEQYLENDFQIASTAMVTVEGMPTADLLDMKEELEQIDGVSSVFWTSDVLDVSVPKEMLPSDAKDFLYGKNDSTMLLVRFDESSASDSTMNAIAEIKSTMRKGCFLGGMSAILEDTKELVNQELPKYVLCAVVFSLLVLFLFLENTVVPFIFLLGLIFPIVYNFGSNVFLGQISYITQALAAVLQLGVTMDFSIFLLNRYQDEKAEKPNEEAMISAICKTSTAIMSSSLTTIAGFLAMCTMSLTLGADIGIVMAKGVALGVLSTLTILPALIIYFDRVIEKSKHPVIWPNLKRTGQFITGHPKSILAIFLVLFVVFGRAQSLTNVYYTLTDSLPQTLTGIAGTNRLSEDFGMPSFHFVIVDESLDSADMKNLADEIDHVDGVKNTLCYEKYIGGGIPQSVVPEDVASLFHAGGHRLMMITTEYKPGHDEMNAQVDTIDQIVKRYDKNGIITGEGAMTKDLITVSDHDFSATSVTSILAVFLIILLTFKSISVPVLLVFAIEGAIMINLGLPYFTGSTIPFIASIVLGTIQLGATVDYAILMTTRYREERNNGLAPREAAAISVQTCAPSIITSGLTFFAATVGLSFVSKIDLIRSLCLLISRGAIISMLVILFVLPALLVLFAPVIRKTSWHWIEDNASGAKAKQNKERVPIEKGI</sequence>
<dbReference type="PROSITE" id="PS50156">
    <property type="entry name" value="SSD"/>
    <property type="match status" value="1"/>
</dbReference>
<proteinExistence type="predicted"/>
<feature type="transmembrane region" description="Helical" evidence="6">
    <location>
        <begin position="571"/>
        <end position="591"/>
    </location>
</feature>
<evidence type="ECO:0000256" key="2">
    <source>
        <dbReference type="ARBA" id="ARBA00022475"/>
    </source>
</evidence>
<keyword evidence="5 6" id="KW-0472">Membrane</keyword>
<evidence type="ECO:0000256" key="1">
    <source>
        <dbReference type="ARBA" id="ARBA00004651"/>
    </source>
</evidence>
<evidence type="ECO:0000313" key="8">
    <source>
        <dbReference type="EMBL" id="OUM20540.1"/>
    </source>
</evidence>
<dbReference type="OrthoDB" id="9782006at2"/>
<feature type="transmembrane region" description="Helical" evidence="6">
    <location>
        <begin position="519"/>
        <end position="538"/>
    </location>
</feature>
<feature type="domain" description="SSD" evidence="7">
    <location>
        <begin position="548"/>
        <end position="672"/>
    </location>
</feature>
<dbReference type="PANTHER" id="PTHR33406:SF13">
    <property type="entry name" value="MEMBRANE PROTEIN YDFJ"/>
    <property type="match status" value="1"/>
</dbReference>
<dbReference type="Gene3D" id="1.20.1640.10">
    <property type="entry name" value="Multidrug efflux transporter AcrB transmembrane domain"/>
    <property type="match status" value="2"/>
</dbReference>
<dbReference type="Pfam" id="PF03176">
    <property type="entry name" value="MMPL"/>
    <property type="match status" value="2"/>
</dbReference>
<dbReference type="PANTHER" id="PTHR33406">
    <property type="entry name" value="MEMBRANE PROTEIN MJ1562-RELATED"/>
    <property type="match status" value="1"/>
</dbReference>
<dbReference type="InterPro" id="IPR001036">
    <property type="entry name" value="Acrflvin-R"/>
</dbReference>
<feature type="transmembrane region" description="Helical" evidence="6">
    <location>
        <begin position="201"/>
        <end position="220"/>
    </location>
</feature>
<feature type="transmembrane region" description="Helical" evidence="6">
    <location>
        <begin position="612"/>
        <end position="638"/>
    </location>
</feature>
<comment type="caution">
    <text evidence="8">The sequence shown here is derived from an EMBL/GenBank/DDBJ whole genome shotgun (WGS) entry which is preliminary data.</text>
</comment>
<organism evidence="8 9">
    <name type="scientific">Butyricicoccus porcorum</name>
    <dbReference type="NCBI Taxonomy" id="1945634"/>
    <lineage>
        <taxon>Bacteria</taxon>
        <taxon>Bacillati</taxon>
        <taxon>Bacillota</taxon>
        <taxon>Clostridia</taxon>
        <taxon>Eubacteriales</taxon>
        <taxon>Butyricicoccaceae</taxon>
        <taxon>Butyricicoccus</taxon>
    </lineage>
</organism>
<dbReference type="GO" id="GO:0005886">
    <property type="term" value="C:plasma membrane"/>
    <property type="evidence" value="ECO:0007669"/>
    <property type="project" value="UniProtKB-SubCell"/>
</dbReference>
<evidence type="ECO:0000256" key="6">
    <source>
        <dbReference type="SAM" id="Phobius"/>
    </source>
</evidence>
<feature type="transmembrane region" description="Helical" evidence="6">
    <location>
        <begin position="356"/>
        <end position="378"/>
    </location>
</feature>
<feature type="transmembrane region" description="Helical" evidence="6">
    <location>
        <begin position="280"/>
        <end position="302"/>
    </location>
</feature>
<keyword evidence="9" id="KW-1185">Reference proteome</keyword>
<feature type="transmembrane region" description="Helical" evidence="6">
    <location>
        <begin position="226"/>
        <end position="248"/>
    </location>
</feature>
<evidence type="ECO:0000313" key="9">
    <source>
        <dbReference type="Proteomes" id="UP000194903"/>
    </source>
</evidence>
<dbReference type="InterPro" id="IPR000731">
    <property type="entry name" value="SSD"/>
</dbReference>
<dbReference type="EMBL" id="NHOC01000005">
    <property type="protein sequence ID" value="OUM20540.1"/>
    <property type="molecule type" value="Genomic_DNA"/>
</dbReference>
<feature type="transmembrane region" description="Helical" evidence="6">
    <location>
        <begin position="545"/>
        <end position="565"/>
    </location>
</feature>
<dbReference type="Proteomes" id="UP000194903">
    <property type="component" value="Unassembled WGS sequence"/>
</dbReference>
<feature type="transmembrane region" description="Helical" evidence="6">
    <location>
        <begin position="650"/>
        <end position="674"/>
    </location>
</feature>
<keyword evidence="3 6" id="KW-0812">Transmembrane</keyword>
<dbReference type="GO" id="GO:0022857">
    <property type="term" value="F:transmembrane transporter activity"/>
    <property type="evidence" value="ECO:0007669"/>
    <property type="project" value="InterPro"/>
</dbReference>
<evidence type="ECO:0000256" key="4">
    <source>
        <dbReference type="ARBA" id="ARBA00022989"/>
    </source>
</evidence>
<feature type="transmembrane region" description="Helical" evidence="6">
    <location>
        <begin position="175"/>
        <end position="194"/>
    </location>
</feature>
<protein>
    <submittedName>
        <fullName evidence="8">Antibiotic ABC transporter permease</fullName>
    </submittedName>
</protein>
<dbReference type="InterPro" id="IPR004869">
    <property type="entry name" value="MMPL_dom"/>
</dbReference>
<reference evidence="8 9" key="1">
    <citation type="submission" date="2017-05" db="EMBL/GenBank/DDBJ databases">
        <title>Butyricicoccus porcorum sp. nov. a butyrate-producing bacterium from the swine intestinal tract.</title>
        <authorList>
            <person name="Trachsel J."/>
            <person name="Humphrey S."/>
            <person name="Allen H.K."/>
        </authorList>
    </citation>
    <scope>NUCLEOTIDE SEQUENCE [LARGE SCALE GENOMIC DNA]</scope>
    <source>
        <strain evidence="8">BB10</strain>
    </source>
</reference>
<evidence type="ECO:0000256" key="3">
    <source>
        <dbReference type="ARBA" id="ARBA00022692"/>
    </source>
</evidence>
<keyword evidence="4 6" id="KW-1133">Transmembrane helix</keyword>
<feature type="transmembrane region" description="Helical" evidence="6">
    <location>
        <begin position="308"/>
        <end position="326"/>
    </location>
</feature>
<dbReference type="PRINTS" id="PR00702">
    <property type="entry name" value="ACRIFLAVINRP"/>
</dbReference>
<keyword evidence="2" id="KW-1003">Cell membrane</keyword>
<dbReference type="InterPro" id="IPR050545">
    <property type="entry name" value="Mycobact_MmpL"/>
</dbReference>
<evidence type="ECO:0000256" key="5">
    <source>
        <dbReference type="ARBA" id="ARBA00023136"/>
    </source>
</evidence>
<accession>A0A252F4H1</accession>
<name>A0A252F4H1_9FIRM</name>
<comment type="subcellular location">
    <subcellularLocation>
        <location evidence="1">Cell membrane</location>
        <topology evidence="1">Multi-pass membrane protein</topology>
    </subcellularLocation>
</comment>
<dbReference type="AlphaFoldDB" id="A0A252F4H1"/>
<dbReference type="SUPFAM" id="SSF82866">
    <property type="entry name" value="Multidrug efflux transporter AcrB transmembrane domain"/>
    <property type="match status" value="2"/>
</dbReference>